<dbReference type="AlphaFoldDB" id="B8CPC9"/>
<sequence>MNKTDSPNRIIRNRLAVLLYRFYLLIVYPLKPQMDNTQLALYVLIK</sequence>
<organism evidence="2 3">
    <name type="scientific">Shewanella piezotolerans (strain WP3 / JCM 13877)</name>
    <dbReference type="NCBI Taxonomy" id="225849"/>
    <lineage>
        <taxon>Bacteria</taxon>
        <taxon>Pseudomonadati</taxon>
        <taxon>Pseudomonadota</taxon>
        <taxon>Gammaproteobacteria</taxon>
        <taxon>Alteromonadales</taxon>
        <taxon>Shewanellaceae</taxon>
        <taxon>Shewanella</taxon>
    </lineage>
</organism>
<reference evidence="2 3" key="1">
    <citation type="journal article" date="2008" name="PLoS ONE">
        <title>Environmental adaptation: genomic analysis of the piezotolerant and psychrotolerant deep-sea iron reducing bacterium Shewanella piezotolerans WP3.</title>
        <authorList>
            <person name="Wang F."/>
            <person name="Wang J."/>
            <person name="Jian H."/>
            <person name="Zhang B."/>
            <person name="Li S."/>
            <person name="Wang F."/>
            <person name="Zeng X."/>
            <person name="Gao L."/>
            <person name="Bartlett D.H."/>
            <person name="Yu J."/>
            <person name="Hu S."/>
            <person name="Xiao X."/>
        </authorList>
    </citation>
    <scope>NUCLEOTIDE SEQUENCE [LARGE SCALE GENOMIC DNA]</scope>
    <source>
        <strain evidence="3">WP3 / JCM 13877</strain>
    </source>
</reference>
<name>B8CPC9_SHEPW</name>
<feature type="transmembrane region" description="Helical" evidence="1">
    <location>
        <begin position="12"/>
        <end position="30"/>
    </location>
</feature>
<dbReference type="EMBL" id="CP000472">
    <property type="protein sequence ID" value="ACJ29505.1"/>
    <property type="molecule type" value="Genomic_DNA"/>
</dbReference>
<dbReference type="KEGG" id="swp:swp_2778"/>
<accession>B8CPC9</accession>
<protein>
    <submittedName>
        <fullName evidence="2">Uncharacterized protein</fullName>
    </submittedName>
</protein>
<keyword evidence="1" id="KW-1133">Transmembrane helix</keyword>
<dbReference type="STRING" id="225849.swp_2778"/>
<keyword evidence="1" id="KW-0812">Transmembrane</keyword>
<keyword evidence="3" id="KW-1185">Reference proteome</keyword>
<dbReference type="HOGENOM" id="CLU_3188956_0_0_6"/>
<gene>
    <name evidence="2" type="ordered locus">swp_2778</name>
</gene>
<keyword evidence="1" id="KW-0472">Membrane</keyword>
<evidence type="ECO:0000313" key="3">
    <source>
        <dbReference type="Proteomes" id="UP000000753"/>
    </source>
</evidence>
<dbReference type="Proteomes" id="UP000000753">
    <property type="component" value="Chromosome"/>
</dbReference>
<evidence type="ECO:0000313" key="2">
    <source>
        <dbReference type="EMBL" id="ACJ29505.1"/>
    </source>
</evidence>
<proteinExistence type="predicted"/>
<evidence type="ECO:0000256" key="1">
    <source>
        <dbReference type="SAM" id="Phobius"/>
    </source>
</evidence>